<protein>
    <recommendedName>
        <fullName evidence="3">Lipocalin-like domain-containing protein</fullName>
    </recommendedName>
</protein>
<evidence type="ECO:0000313" key="2">
    <source>
        <dbReference type="Proteomes" id="UP001449657"/>
    </source>
</evidence>
<dbReference type="PROSITE" id="PS51257">
    <property type="entry name" value="PROKAR_LIPOPROTEIN"/>
    <property type="match status" value="1"/>
</dbReference>
<name>A0ABZ2YZL4_9BACT</name>
<dbReference type="EMBL" id="CP150096">
    <property type="protein sequence ID" value="WZN44600.1"/>
    <property type="molecule type" value="Genomic_DNA"/>
</dbReference>
<proteinExistence type="predicted"/>
<keyword evidence="2" id="KW-1185">Reference proteome</keyword>
<reference evidence="1 2" key="1">
    <citation type="submission" date="2024-03" db="EMBL/GenBank/DDBJ databases">
        <title>Chitinophaga caseinilytica sp. nov., a casein hydrolysing bacterium isolated from forest soil.</title>
        <authorList>
            <person name="Lee D.S."/>
            <person name="Han D.M."/>
            <person name="Baek J.H."/>
            <person name="Choi D.G."/>
            <person name="Jeon J.H."/>
            <person name="Jeon C.O."/>
        </authorList>
    </citation>
    <scope>NUCLEOTIDE SEQUENCE [LARGE SCALE GENOMIC DNA]</scope>
    <source>
        <strain evidence="1 2">KACC 19118</strain>
    </source>
</reference>
<dbReference type="Proteomes" id="UP001449657">
    <property type="component" value="Chromosome"/>
</dbReference>
<organism evidence="1 2">
    <name type="scientific">Chitinophaga caseinilytica</name>
    <dbReference type="NCBI Taxonomy" id="2267521"/>
    <lineage>
        <taxon>Bacteria</taxon>
        <taxon>Pseudomonadati</taxon>
        <taxon>Bacteroidota</taxon>
        <taxon>Chitinophagia</taxon>
        <taxon>Chitinophagales</taxon>
        <taxon>Chitinophagaceae</taxon>
        <taxon>Chitinophaga</taxon>
    </lineage>
</organism>
<sequence length="203" mass="22267">MKKISSLTYLLFAALVFTGCSKKDDEPKPTGTLNGTYQFVSMYLKAKTEQSYVEAGVTNRTVSDIEYTTTENTGMMIIEGNTMTSTGLGYKINATMIVESFTGTTPDFDEPFQVPFNFTVPKYNSTATFKYVGTDSVLAEKGLIQFPSTGQEMPVVPNASKFAIVNGELIFTSVINQSSSEVIQGVRMQKIQTGLAIGRFKKM</sequence>
<accession>A0ABZ2YZL4</accession>
<dbReference type="RefSeq" id="WP_341839379.1">
    <property type="nucleotide sequence ID" value="NZ_CP149792.1"/>
</dbReference>
<gene>
    <name evidence="1" type="ORF">WJU22_17025</name>
</gene>
<evidence type="ECO:0000313" key="1">
    <source>
        <dbReference type="EMBL" id="WZN44600.1"/>
    </source>
</evidence>
<evidence type="ECO:0008006" key="3">
    <source>
        <dbReference type="Google" id="ProtNLM"/>
    </source>
</evidence>